<protein>
    <recommendedName>
        <fullName evidence="8">alpha-1,2-Mannosidase</fullName>
        <ecNumber evidence="8">3.2.1.-</ecNumber>
    </recommendedName>
</protein>
<dbReference type="VEuPathDB" id="FungiDB:PV09_08939"/>
<evidence type="ECO:0000256" key="3">
    <source>
        <dbReference type="ARBA" id="ARBA00007658"/>
    </source>
</evidence>
<dbReference type="Pfam" id="PF01532">
    <property type="entry name" value="Glyco_hydro_47"/>
    <property type="match status" value="1"/>
</dbReference>
<dbReference type="UniPathway" id="UPA00378"/>
<comment type="similarity">
    <text evidence="3 8">Belongs to the glycosyl hydrolase 47 family.</text>
</comment>
<dbReference type="InterPro" id="IPR012341">
    <property type="entry name" value="6hp_glycosidase-like_sf"/>
</dbReference>
<proteinExistence type="inferred from homology"/>
<comment type="pathway">
    <text evidence="2">Protein modification; protein glycosylation.</text>
</comment>
<dbReference type="GO" id="GO:0036503">
    <property type="term" value="P:ERAD pathway"/>
    <property type="evidence" value="ECO:0007669"/>
    <property type="project" value="UniProtKB-ARBA"/>
</dbReference>
<evidence type="ECO:0000313" key="11">
    <source>
        <dbReference type="Proteomes" id="UP000053259"/>
    </source>
</evidence>
<dbReference type="GO" id="GO:0005783">
    <property type="term" value="C:endoplasmic reticulum"/>
    <property type="evidence" value="ECO:0007669"/>
    <property type="project" value="TreeGrafter"/>
</dbReference>
<dbReference type="PANTHER" id="PTHR11742:SF89">
    <property type="entry name" value="ALPHA-1,2-MANNOSIDASE"/>
    <property type="match status" value="1"/>
</dbReference>
<dbReference type="PANTHER" id="PTHR11742">
    <property type="entry name" value="MANNOSYL-OLIGOSACCHARIDE ALPHA-1,2-MANNOSIDASE-RELATED"/>
    <property type="match status" value="1"/>
</dbReference>
<accession>A0A0D1YF69</accession>
<keyword evidence="5" id="KW-1015">Disulfide bond</keyword>
<feature type="transmembrane region" description="Helical" evidence="9">
    <location>
        <begin position="12"/>
        <end position="35"/>
    </location>
</feature>
<dbReference type="STRING" id="253628.A0A0D1YF69"/>
<evidence type="ECO:0000256" key="1">
    <source>
        <dbReference type="ARBA" id="ARBA00001913"/>
    </source>
</evidence>
<name>A0A0D1YF69_9PEZI</name>
<gene>
    <name evidence="10" type="ORF">PV09_08939</name>
</gene>
<dbReference type="Gene3D" id="1.50.10.10">
    <property type="match status" value="1"/>
</dbReference>
<dbReference type="GeneID" id="27316912"/>
<dbReference type="GO" id="GO:0005975">
    <property type="term" value="P:carbohydrate metabolic process"/>
    <property type="evidence" value="ECO:0007669"/>
    <property type="project" value="InterPro"/>
</dbReference>
<organism evidence="10 11">
    <name type="scientific">Verruconis gallopava</name>
    <dbReference type="NCBI Taxonomy" id="253628"/>
    <lineage>
        <taxon>Eukaryota</taxon>
        <taxon>Fungi</taxon>
        <taxon>Dikarya</taxon>
        <taxon>Ascomycota</taxon>
        <taxon>Pezizomycotina</taxon>
        <taxon>Dothideomycetes</taxon>
        <taxon>Pleosporomycetidae</taxon>
        <taxon>Venturiales</taxon>
        <taxon>Sympoventuriaceae</taxon>
        <taxon>Verruconis</taxon>
    </lineage>
</organism>
<evidence type="ECO:0000256" key="9">
    <source>
        <dbReference type="SAM" id="Phobius"/>
    </source>
</evidence>
<keyword evidence="9" id="KW-0472">Membrane</keyword>
<dbReference type="EC" id="3.2.1.-" evidence="8"/>
<evidence type="ECO:0000256" key="8">
    <source>
        <dbReference type="RuleBase" id="RU361193"/>
    </source>
</evidence>
<keyword evidence="7" id="KW-0106">Calcium</keyword>
<dbReference type="GO" id="GO:0005509">
    <property type="term" value="F:calcium ion binding"/>
    <property type="evidence" value="ECO:0007669"/>
    <property type="project" value="InterPro"/>
</dbReference>
<reference evidence="10 11" key="1">
    <citation type="submission" date="2015-01" db="EMBL/GenBank/DDBJ databases">
        <title>The Genome Sequence of Ochroconis gallopava CBS43764.</title>
        <authorList>
            <consortium name="The Broad Institute Genomics Platform"/>
            <person name="Cuomo C."/>
            <person name="de Hoog S."/>
            <person name="Gorbushina A."/>
            <person name="Stielow B."/>
            <person name="Teixiera M."/>
            <person name="Abouelleil A."/>
            <person name="Chapman S.B."/>
            <person name="Priest M."/>
            <person name="Young S.K."/>
            <person name="Wortman J."/>
            <person name="Nusbaum C."/>
            <person name="Birren B."/>
        </authorList>
    </citation>
    <scope>NUCLEOTIDE SEQUENCE [LARGE SCALE GENOMIC DNA]</scope>
    <source>
        <strain evidence="10 11">CBS 43764</strain>
    </source>
</reference>
<evidence type="ECO:0000256" key="5">
    <source>
        <dbReference type="ARBA" id="ARBA00023157"/>
    </source>
</evidence>
<dbReference type="GO" id="GO:0016020">
    <property type="term" value="C:membrane"/>
    <property type="evidence" value="ECO:0007669"/>
    <property type="project" value="InterPro"/>
</dbReference>
<dbReference type="OrthoDB" id="8118055at2759"/>
<comment type="cofactor">
    <cofactor evidence="1 7">
        <name>Ca(2+)</name>
        <dbReference type="ChEBI" id="CHEBI:29108"/>
    </cofactor>
</comment>
<dbReference type="RefSeq" id="XP_016209266.1">
    <property type="nucleotide sequence ID" value="XM_016362917.1"/>
</dbReference>
<feature type="active site" evidence="6">
    <location>
        <position position="342"/>
    </location>
</feature>
<dbReference type="InterPro" id="IPR050749">
    <property type="entry name" value="Glycosyl_Hydrolase_47"/>
</dbReference>
<evidence type="ECO:0000256" key="2">
    <source>
        <dbReference type="ARBA" id="ARBA00004922"/>
    </source>
</evidence>
<feature type="active site" description="Proton donor" evidence="6">
    <location>
        <position position="205"/>
    </location>
</feature>
<dbReference type="HOGENOM" id="CLU_003818_0_0_1"/>
<evidence type="ECO:0000256" key="6">
    <source>
        <dbReference type="PIRSR" id="PIRSR601382-1"/>
    </source>
</evidence>
<evidence type="ECO:0000256" key="4">
    <source>
        <dbReference type="ARBA" id="ARBA00022801"/>
    </source>
</evidence>
<dbReference type="InterPro" id="IPR001382">
    <property type="entry name" value="Glyco_hydro_47"/>
</dbReference>
<keyword evidence="9" id="KW-0812">Transmembrane</keyword>
<feature type="active site" evidence="6">
    <location>
        <position position="495"/>
    </location>
</feature>
<dbReference type="GO" id="GO:0004571">
    <property type="term" value="F:mannosyl-oligosaccharide 1,2-alpha-mannosidase activity"/>
    <property type="evidence" value="ECO:0007669"/>
    <property type="project" value="InterPro"/>
</dbReference>
<keyword evidence="9" id="KW-1133">Transmembrane helix</keyword>
<sequence>MGDRRYRRRQTSWYPSVIISAGILFIVFAVVRIHFASESISGRPSIRSGLFSGNRCPTTPPSPPLRLVHTNGTFSWGDVAPKHPVSNYTKLPTEKPLELSTIQHRFRRLSAKARAKRNLRRDAVKATFVKCWRSYKKYAWGHDELSPISGEYKDTYGGWGATLVDNLDTLLIMDLHEEFEYAVEAAANVSFAPEAFVGLEVNIFETIIRYLGGLLSAYDLAGCGDQRLLAKAVEVADMAYAAFDTENRMPLGRWRIHDFAQDLHQASRFGSLAEMASFSLEFSRLSMLTGDMKYFDAAERVTKVLAEQQNSTLLPGMFPENADLQTPDLTTGTVFTLGANADSAFEYFAKMYQLLGGRGPMYRKLYEYSMDVAIDKLIFKPRTHDGADILIAGDWHAPYNGFGLAHLEPRGQHLTSFAAGMLMLGGRLFDNQTHVDVGRKLADGCAWVYQHMPSGIMAETWSMTPCPSKNGTCTYDPLKAVFTSFRDTRYLLRPEAIEAIFYAYRITGDERYQDIAWTMFNNINNKTSTELANAELQDVTKEQPDQVDNMQSFWMAETLKYFYLMFSEPDFISLDEWVFNTEAHPLRVPQSWRKKVSQIVEIDVDLDL</sequence>
<keyword evidence="11" id="KW-1185">Reference proteome</keyword>
<keyword evidence="4 8" id="KW-0378">Hydrolase</keyword>
<dbReference type="AlphaFoldDB" id="A0A0D1YF69"/>
<dbReference type="InterPro" id="IPR036026">
    <property type="entry name" value="Seven-hairpin_glycosidases"/>
</dbReference>
<dbReference type="EMBL" id="KN847578">
    <property type="protein sequence ID" value="KIV99396.1"/>
    <property type="molecule type" value="Genomic_DNA"/>
</dbReference>
<dbReference type="PRINTS" id="PR00747">
    <property type="entry name" value="GLYHDRLASE47"/>
</dbReference>
<evidence type="ECO:0000313" key="10">
    <source>
        <dbReference type="EMBL" id="KIV99396.1"/>
    </source>
</evidence>
<dbReference type="Proteomes" id="UP000053259">
    <property type="component" value="Unassembled WGS sequence"/>
</dbReference>
<keyword evidence="8" id="KW-0326">Glycosidase</keyword>
<feature type="active site" description="Proton donor" evidence="6">
    <location>
        <position position="459"/>
    </location>
</feature>
<dbReference type="InParanoid" id="A0A0D1YF69"/>
<feature type="binding site" evidence="7">
    <location>
        <position position="581"/>
    </location>
    <ligand>
        <name>Ca(2+)</name>
        <dbReference type="ChEBI" id="CHEBI:29108"/>
    </ligand>
</feature>
<keyword evidence="7" id="KW-0479">Metal-binding</keyword>
<evidence type="ECO:0000256" key="7">
    <source>
        <dbReference type="PIRSR" id="PIRSR601382-2"/>
    </source>
</evidence>
<dbReference type="SUPFAM" id="SSF48225">
    <property type="entry name" value="Seven-hairpin glycosidases"/>
    <property type="match status" value="1"/>
</dbReference>